<proteinExistence type="inferred from homology"/>
<dbReference type="InterPro" id="IPR000417">
    <property type="entry name" value="Hyethyz_kinase"/>
</dbReference>
<evidence type="ECO:0000256" key="1">
    <source>
        <dbReference type="ARBA" id="ARBA00001771"/>
    </source>
</evidence>
<dbReference type="SUPFAM" id="SSF53613">
    <property type="entry name" value="Ribokinase-like"/>
    <property type="match status" value="1"/>
</dbReference>
<comment type="function">
    <text evidence="11">Catalyzes the phosphorylation of the hydroxyl group of 4-methyl-5-beta-hydroxyethylthiazole (THZ).</text>
</comment>
<reference evidence="12 13" key="1">
    <citation type="submission" date="2024-04" db="EMBL/GenBank/DDBJ databases">
        <authorList>
            <person name="Wu Y.S."/>
            <person name="Zhang L."/>
        </authorList>
    </citation>
    <scope>NUCLEOTIDE SEQUENCE [LARGE SCALE GENOMIC DNA]</scope>
    <source>
        <strain evidence="12 13">KG-01</strain>
    </source>
</reference>
<keyword evidence="9 11" id="KW-0460">Magnesium</keyword>
<keyword evidence="8 11" id="KW-0067">ATP-binding</keyword>
<dbReference type="HAMAP" id="MF_00228">
    <property type="entry name" value="Thz_kinase"/>
    <property type="match status" value="1"/>
</dbReference>
<comment type="catalytic activity">
    <reaction evidence="1 11">
        <text>5-(2-hydroxyethyl)-4-methylthiazole + ATP = 4-methyl-5-(2-phosphooxyethyl)-thiazole + ADP + H(+)</text>
        <dbReference type="Rhea" id="RHEA:24212"/>
        <dbReference type="ChEBI" id="CHEBI:15378"/>
        <dbReference type="ChEBI" id="CHEBI:17957"/>
        <dbReference type="ChEBI" id="CHEBI:30616"/>
        <dbReference type="ChEBI" id="CHEBI:58296"/>
        <dbReference type="ChEBI" id="CHEBI:456216"/>
        <dbReference type="EC" id="2.7.1.50"/>
    </reaction>
</comment>
<gene>
    <name evidence="11 12" type="primary">thiM</name>
    <name evidence="12" type="ORF">AAF454_05715</name>
</gene>
<dbReference type="Gene3D" id="3.40.1190.20">
    <property type="match status" value="1"/>
</dbReference>
<comment type="pathway">
    <text evidence="3 11">Cofactor biosynthesis; thiamine diphosphate biosynthesis; 4-methyl-5-(2-phosphoethyl)-thiazole from 5-(2-hydroxyethyl)-4-methylthiazole: step 1/1.</text>
</comment>
<dbReference type="PIRSF" id="PIRSF000513">
    <property type="entry name" value="Thz_kinase"/>
    <property type="match status" value="1"/>
</dbReference>
<evidence type="ECO:0000256" key="5">
    <source>
        <dbReference type="ARBA" id="ARBA00022723"/>
    </source>
</evidence>
<keyword evidence="6 11" id="KW-0547">Nucleotide-binding</keyword>
<comment type="similarity">
    <text evidence="11">Belongs to the Thz kinase family.</text>
</comment>
<dbReference type="EMBL" id="JBCEWA010000004">
    <property type="protein sequence ID" value="MEL5987908.1"/>
    <property type="molecule type" value="Genomic_DNA"/>
</dbReference>
<evidence type="ECO:0000256" key="10">
    <source>
        <dbReference type="ARBA" id="ARBA00022977"/>
    </source>
</evidence>
<dbReference type="NCBIfam" id="NF006830">
    <property type="entry name" value="PRK09355.1"/>
    <property type="match status" value="1"/>
</dbReference>
<evidence type="ECO:0000256" key="8">
    <source>
        <dbReference type="ARBA" id="ARBA00022840"/>
    </source>
</evidence>
<accession>A0ABU9LLK7</accession>
<keyword evidence="4 11" id="KW-0808">Transferase</keyword>
<evidence type="ECO:0000256" key="4">
    <source>
        <dbReference type="ARBA" id="ARBA00022679"/>
    </source>
</evidence>
<evidence type="ECO:0000256" key="2">
    <source>
        <dbReference type="ARBA" id="ARBA00001946"/>
    </source>
</evidence>
<protein>
    <recommendedName>
        <fullName evidence="11">Hydroxyethylthiazole kinase</fullName>
        <ecNumber evidence="11">2.7.1.50</ecNumber>
    </recommendedName>
    <alternativeName>
        <fullName evidence="11">4-methyl-5-beta-hydroxyethylthiazole kinase</fullName>
        <shortName evidence="11">TH kinase</shortName>
        <shortName evidence="11">Thz kinase</shortName>
    </alternativeName>
</protein>
<keyword evidence="7 11" id="KW-0418">Kinase</keyword>
<evidence type="ECO:0000256" key="11">
    <source>
        <dbReference type="HAMAP-Rule" id="MF_00228"/>
    </source>
</evidence>
<dbReference type="EC" id="2.7.1.50" evidence="11"/>
<evidence type="ECO:0000313" key="12">
    <source>
        <dbReference type="EMBL" id="MEL5987908.1"/>
    </source>
</evidence>
<evidence type="ECO:0000313" key="13">
    <source>
        <dbReference type="Proteomes" id="UP001398420"/>
    </source>
</evidence>
<keyword evidence="13" id="KW-1185">Reference proteome</keyword>
<name>A0ABU9LLK7_9BACL</name>
<organism evidence="12 13">
    <name type="scientific">Kurthia gibsonii</name>
    <dbReference type="NCBI Taxonomy" id="33946"/>
    <lineage>
        <taxon>Bacteria</taxon>
        <taxon>Bacillati</taxon>
        <taxon>Bacillota</taxon>
        <taxon>Bacilli</taxon>
        <taxon>Bacillales</taxon>
        <taxon>Caryophanaceae</taxon>
        <taxon>Kurthia</taxon>
    </lineage>
</organism>
<evidence type="ECO:0000256" key="9">
    <source>
        <dbReference type="ARBA" id="ARBA00022842"/>
    </source>
</evidence>
<dbReference type="PRINTS" id="PR01099">
    <property type="entry name" value="HYETHTZKNASE"/>
</dbReference>
<dbReference type="CDD" id="cd01170">
    <property type="entry name" value="THZ_kinase"/>
    <property type="match status" value="1"/>
</dbReference>
<feature type="binding site" evidence="11">
    <location>
        <position position="160"/>
    </location>
    <ligand>
        <name>ATP</name>
        <dbReference type="ChEBI" id="CHEBI:30616"/>
    </ligand>
</feature>
<dbReference type="InterPro" id="IPR029056">
    <property type="entry name" value="Ribokinase-like"/>
</dbReference>
<feature type="binding site" evidence="11">
    <location>
        <position position="114"/>
    </location>
    <ligand>
        <name>ATP</name>
        <dbReference type="ChEBI" id="CHEBI:30616"/>
    </ligand>
</feature>
<sequence length="251" mass="26717">MSIQSIHSTKPIVHCITNYVVTNFTANGLLAVGASPIMADEIQEMHDIVQIANGLLINIGTLNTRTVDAMILAGQAANKKGIPVVLDPVGIGASKYRKQTVEQLLQHVQFTAIRCNAGELAALAEIKVTSRGVDAGEVSFEIEEAAKQVATRYKTIVAVSGVEDLITDGTTVHIINGGHAWMEQITGAGCLLSALTAASIASHTDALQSVITIHKDYKQVAETAHHHSNGIGDFQMQILNQLQQMSFGGIK</sequence>
<dbReference type="Proteomes" id="UP001398420">
    <property type="component" value="Unassembled WGS sequence"/>
</dbReference>
<dbReference type="Pfam" id="PF02110">
    <property type="entry name" value="HK"/>
    <property type="match status" value="1"/>
</dbReference>
<feature type="binding site" evidence="11">
    <location>
        <position position="38"/>
    </location>
    <ligand>
        <name>substrate</name>
    </ligand>
</feature>
<comment type="cofactor">
    <cofactor evidence="2 11">
        <name>Mg(2+)</name>
        <dbReference type="ChEBI" id="CHEBI:18420"/>
    </cofactor>
</comment>
<keyword evidence="10 11" id="KW-0784">Thiamine biosynthesis</keyword>
<dbReference type="NCBIfam" id="TIGR00694">
    <property type="entry name" value="thiM"/>
    <property type="match status" value="1"/>
</dbReference>
<evidence type="ECO:0000256" key="3">
    <source>
        <dbReference type="ARBA" id="ARBA00004868"/>
    </source>
</evidence>
<feature type="binding site" evidence="11">
    <location>
        <position position="187"/>
    </location>
    <ligand>
        <name>substrate</name>
    </ligand>
</feature>
<dbReference type="GO" id="GO:0004417">
    <property type="term" value="F:hydroxyethylthiazole kinase activity"/>
    <property type="evidence" value="ECO:0007669"/>
    <property type="project" value="UniProtKB-EC"/>
</dbReference>
<evidence type="ECO:0000256" key="7">
    <source>
        <dbReference type="ARBA" id="ARBA00022777"/>
    </source>
</evidence>
<evidence type="ECO:0000256" key="6">
    <source>
        <dbReference type="ARBA" id="ARBA00022741"/>
    </source>
</evidence>
<comment type="caution">
    <text evidence="12">The sequence shown here is derived from an EMBL/GenBank/DDBJ whole genome shotgun (WGS) entry which is preliminary data.</text>
</comment>
<dbReference type="RefSeq" id="WP_121177181.1">
    <property type="nucleotide sequence ID" value="NZ_JBBCRB010000006.1"/>
</dbReference>
<keyword evidence="5 11" id="KW-0479">Metal-binding</keyword>